<evidence type="ECO:0000256" key="11">
    <source>
        <dbReference type="SAM" id="SignalP"/>
    </source>
</evidence>
<evidence type="ECO:0000256" key="4">
    <source>
        <dbReference type="ARBA" id="ARBA00022452"/>
    </source>
</evidence>
<dbReference type="PRINTS" id="PR00184">
    <property type="entry name" value="NEISSPPORIN"/>
</dbReference>
<dbReference type="GO" id="GO:0009279">
    <property type="term" value="C:cell outer membrane"/>
    <property type="evidence" value="ECO:0007669"/>
    <property type="project" value="UniProtKB-SubCell"/>
</dbReference>
<keyword evidence="14" id="KW-1185">Reference proteome</keyword>
<dbReference type="CDD" id="cd00342">
    <property type="entry name" value="gram_neg_porins"/>
    <property type="match status" value="1"/>
</dbReference>
<feature type="chain" id="PRO_5020599681" evidence="11">
    <location>
        <begin position="23"/>
        <end position="371"/>
    </location>
</feature>
<dbReference type="Proteomes" id="UP000295727">
    <property type="component" value="Chromosome 2"/>
</dbReference>
<evidence type="ECO:0000259" key="12">
    <source>
        <dbReference type="Pfam" id="PF13609"/>
    </source>
</evidence>
<evidence type="ECO:0000256" key="9">
    <source>
        <dbReference type="ARBA" id="ARBA00023136"/>
    </source>
</evidence>
<dbReference type="GO" id="GO:0006811">
    <property type="term" value="P:monoatomic ion transport"/>
    <property type="evidence" value="ECO:0007669"/>
    <property type="project" value="UniProtKB-KW"/>
</dbReference>
<evidence type="ECO:0000256" key="1">
    <source>
        <dbReference type="ARBA" id="ARBA00004571"/>
    </source>
</evidence>
<dbReference type="PANTHER" id="PTHR34501:SF9">
    <property type="entry name" value="MAJOR OUTER MEMBRANE PROTEIN P.IA"/>
    <property type="match status" value="1"/>
</dbReference>
<feature type="signal peptide" evidence="11">
    <location>
        <begin position="1"/>
        <end position="22"/>
    </location>
</feature>
<keyword evidence="8" id="KW-0626">Porin</keyword>
<dbReference type="InterPro" id="IPR050298">
    <property type="entry name" value="Gram-neg_bact_OMP"/>
</dbReference>
<dbReference type="SUPFAM" id="SSF56935">
    <property type="entry name" value="Porins"/>
    <property type="match status" value="1"/>
</dbReference>
<keyword evidence="7" id="KW-0406">Ion transport</keyword>
<keyword evidence="4" id="KW-1134">Transmembrane beta strand</keyword>
<dbReference type="EMBL" id="CP038149">
    <property type="protein sequence ID" value="QBQ98712.1"/>
    <property type="molecule type" value="Genomic_DNA"/>
</dbReference>
<evidence type="ECO:0000256" key="5">
    <source>
        <dbReference type="ARBA" id="ARBA00022692"/>
    </source>
</evidence>
<keyword evidence="3" id="KW-0813">Transport</keyword>
<dbReference type="GO" id="GO:0015288">
    <property type="term" value="F:porin activity"/>
    <property type="evidence" value="ECO:0007669"/>
    <property type="project" value="UniProtKB-KW"/>
</dbReference>
<evidence type="ECO:0000256" key="8">
    <source>
        <dbReference type="ARBA" id="ARBA00023114"/>
    </source>
</evidence>
<evidence type="ECO:0000256" key="6">
    <source>
        <dbReference type="ARBA" id="ARBA00022729"/>
    </source>
</evidence>
<organism evidence="13 14">
    <name type="scientific">Paraburkholderia pallida</name>
    <dbReference type="NCBI Taxonomy" id="2547399"/>
    <lineage>
        <taxon>Bacteria</taxon>
        <taxon>Pseudomonadati</taxon>
        <taxon>Pseudomonadota</taxon>
        <taxon>Betaproteobacteria</taxon>
        <taxon>Burkholderiales</taxon>
        <taxon>Burkholderiaceae</taxon>
        <taxon>Paraburkholderia</taxon>
    </lineage>
</organism>
<dbReference type="Gene3D" id="2.40.160.10">
    <property type="entry name" value="Porin"/>
    <property type="match status" value="1"/>
</dbReference>
<sequence>MRFCRKSICGTALMLAAVGANAQSSVTLYGIADAFVQFLNNDGKQSWSQRGGGSTPSRFGLKGTEDLGGGLKAIFTLENGFNINNGTGFADTGAMFYRQSWVGLTHEQYGTLTFGRQYQPTFWVLYPGDPFFANEVISLLAAAGNVVDRNTIGMQSSGGRSSNSVVYKSPKLNGLQLLAMYAFQSSVSQPAPQTNGNLIDIAATWSGYGLNAGIAYQYQHPGTRTLASLPSVLNTVGTEHFNTAVAYQIGIVNLQFLYGYHRAKHDDSSPLATQLLAVHPYSVMQAGATIQATTADTIEIAGLQRVVRGVHDNSWAVQLGIDHSLSKRTAVYARAGYMKNNGSATMSWSGVAVTTPGTKQTLAVLGVTQRF</sequence>
<proteinExistence type="predicted"/>
<dbReference type="Pfam" id="PF13609">
    <property type="entry name" value="Porin_4"/>
    <property type="match status" value="1"/>
</dbReference>
<dbReference type="InterPro" id="IPR023614">
    <property type="entry name" value="Porin_dom_sf"/>
</dbReference>
<protein>
    <submittedName>
        <fullName evidence="13">Porin</fullName>
    </submittedName>
</protein>
<dbReference type="AlphaFoldDB" id="A0A4V1AZB7"/>
<gene>
    <name evidence="13" type="ORF">E1956_15640</name>
</gene>
<feature type="domain" description="Porin" evidence="12">
    <location>
        <begin position="11"/>
        <end position="342"/>
    </location>
</feature>
<accession>A0A4V1AZB7</accession>
<comment type="subunit">
    <text evidence="2">Homotrimer.</text>
</comment>
<dbReference type="InterPro" id="IPR002299">
    <property type="entry name" value="Porin_Neis"/>
</dbReference>
<dbReference type="OrthoDB" id="8982743at2"/>
<dbReference type="InterPro" id="IPR033900">
    <property type="entry name" value="Gram_neg_porin_domain"/>
</dbReference>
<evidence type="ECO:0000313" key="13">
    <source>
        <dbReference type="EMBL" id="QBQ98712.1"/>
    </source>
</evidence>
<dbReference type="PANTHER" id="PTHR34501">
    <property type="entry name" value="PROTEIN YDDL-RELATED"/>
    <property type="match status" value="1"/>
</dbReference>
<dbReference type="GO" id="GO:0046930">
    <property type="term" value="C:pore complex"/>
    <property type="evidence" value="ECO:0007669"/>
    <property type="project" value="UniProtKB-KW"/>
</dbReference>
<evidence type="ECO:0000313" key="14">
    <source>
        <dbReference type="Proteomes" id="UP000295727"/>
    </source>
</evidence>
<comment type="subcellular location">
    <subcellularLocation>
        <location evidence="1">Cell outer membrane</location>
        <topology evidence="1">Multi-pass membrane protein</topology>
    </subcellularLocation>
</comment>
<keyword evidence="5" id="KW-0812">Transmembrane</keyword>
<evidence type="ECO:0000256" key="10">
    <source>
        <dbReference type="ARBA" id="ARBA00023237"/>
    </source>
</evidence>
<dbReference type="RefSeq" id="WP_134750767.1">
    <property type="nucleotide sequence ID" value="NZ_CP038149.1"/>
</dbReference>
<keyword evidence="9" id="KW-0472">Membrane</keyword>
<keyword evidence="10" id="KW-0998">Cell outer membrane</keyword>
<dbReference type="KEGG" id="ppai:E1956_15640"/>
<evidence type="ECO:0000256" key="2">
    <source>
        <dbReference type="ARBA" id="ARBA00011233"/>
    </source>
</evidence>
<evidence type="ECO:0000256" key="3">
    <source>
        <dbReference type="ARBA" id="ARBA00022448"/>
    </source>
</evidence>
<evidence type="ECO:0000256" key="7">
    <source>
        <dbReference type="ARBA" id="ARBA00023065"/>
    </source>
</evidence>
<keyword evidence="6 11" id="KW-0732">Signal</keyword>
<name>A0A4V1AZB7_9BURK</name>
<reference evidence="13 14" key="1">
    <citation type="submission" date="2019-03" db="EMBL/GenBank/DDBJ databases">
        <title>Paraburkholderia sp. 7MH5, isolated from subtropical forest soil.</title>
        <authorList>
            <person name="Gao Z.-H."/>
            <person name="Qiu L.-H."/>
        </authorList>
    </citation>
    <scope>NUCLEOTIDE SEQUENCE [LARGE SCALE GENOMIC DNA]</scope>
    <source>
        <strain evidence="13 14">7MH5</strain>
    </source>
</reference>